<dbReference type="Pfam" id="PF04294">
    <property type="entry name" value="VanW"/>
    <property type="match status" value="1"/>
</dbReference>
<dbReference type="EMBL" id="DVMP01000016">
    <property type="protein sequence ID" value="HIU25012.1"/>
    <property type="molecule type" value="Genomic_DNA"/>
</dbReference>
<dbReference type="PANTHER" id="PTHR35788">
    <property type="entry name" value="EXPORTED PROTEIN-RELATED"/>
    <property type="match status" value="1"/>
</dbReference>
<dbReference type="InterPro" id="IPR007391">
    <property type="entry name" value="Vancomycin_resist_VanW"/>
</dbReference>
<proteinExistence type="predicted"/>
<comment type="caution">
    <text evidence="1">The sequence shown here is derived from an EMBL/GenBank/DDBJ whole genome shotgun (WGS) entry which is preliminary data.</text>
</comment>
<sequence>MSRKRLTERFPFLLPLRKWQRKLFFYTKMRFDGNIYAREQIKERLPFEVFRAVSPMINRNSGYDIKYQYNKAHNLKVAAGKLDRLIIKPGETFSFCLAVKNADRQTPYRDGLNLSGGKISGSYGGGLCQMSNVLYWLFLHSSLTVTERHGHSVEAFPPASESEVKGVDATVSEGWFDLKVKNNTDSVYQITLSFGGETMAACLRGERPEEWEYEIYNPSVEYFRRKERIMCRAEVNRRKRKGEGGWEEARMYQNICEIGYKLPENILSKIKGGKNE</sequence>
<accession>A0A9D1L6E2</accession>
<name>A0A9D1L6E2_9FIRM</name>
<protein>
    <submittedName>
        <fullName evidence="1">Glycopeptide resistance accessory protein VanW</fullName>
    </submittedName>
</protein>
<gene>
    <name evidence="1" type="primary">vanW</name>
    <name evidence="1" type="ORF">IAC50_00745</name>
</gene>
<dbReference type="NCBIfam" id="NF033128">
    <property type="entry name" value="vanW-gen"/>
    <property type="match status" value="1"/>
</dbReference>
<dbReference type="InterPro" id="IPR052913">
    <property type="entry name" value="Glycopeptide_resist_protein"/>
</dbReference>
<organism evidence="1 2">
    <name type="scientific">Candidatus Allocopromorpha excrementigallinarum</name>
    <dbReference type="NCBI Taxonomy" id="2840742"/>
    <lineage>
        <taxon>Bacteria</taxon>
        <taxon>Bacillati</taxon>
        <taxon>Bacillota</taxon>
        <taxon>Clostridia</taxon>
        <taxon>Eubacteriales</taxon>
        <taxon>Eubacteriaceae</taxon>
        <taxon>Eubacteriaceae incertae sedis</taxon>
        <taxon>Candidatus Allocopromorpha</taxon>
    </lineage>
</organism>
<reference evidence="1" key="2">
    <citation type="journal article" date="2021" name="PeerJ">
        <title>Extensive microbial diversity within the chicken gut microbiome revealed by metagenomics and culture.</title>
        <authorList>
            <person name="Gilroy R."/>
            <person name="Ravi A."/>
            <person name="Getino M."/>
            <person name="Pursley I."/>
            <person name="Horton D.L."/>
            <person name="Alikhan N.F."/>
            <person name="Baker D."/>
            <person name="Gharbi K."/>
            <person name="Hall N."/>
            <person name="Watson M."/>
            <person name="Adriaenssens E.M."/>
            <person name="Foster-Nyarko E."/>
            <person name="Jarju S."/>
            <person name="Secka A."/>
            <person name="Antonio M."/>
            <person name="Oren A."/>
            <person name="Chaudhuri R.R."/>
            <person name="La Ragione R."/>
            <person name="Hildebrand F."/>
            <person name="Pallen M.J."/>
        </authorList>
    </citation>
    <scope>NUCLEOTIDE SEQUENCE</scope>
    <source>
        <strain evidence="1">ChiHcec3-6078</strain>
    </source>
</reference>
<reference evidence="1" key="1">
    <citation type="submission" date="2020-10" db="EMBL/GenBank/DDBJ databases">
        <authorList>
            <person name="Gilroy R."/>
        </authorList>
    </citation>
    <scope>NUCLEOTIDE SEQUENCE</scope>
    <source>
        <strain evidence="1">ChiHcec3-6078</strain>
    </source>
</reference>
<dbReference type="Proteomes" id="UP000824090">
    <property type="component" value="Unassembled WGS sequence"/>
</dbReference>
<dbReference type="PANTHER" id="PTHR35788:SF1">
    <property type="entry name" value="EXPORTED PROTEIN"/>
    <property type="match status" value="1"/>
</dbReference>
<dbReference type="AlphaFoldDB" id="A0A9D1L6E2"/>
<evidence type="ECO:0000313" key="1">
    <source>
        <dbReference type="EMBL" id="HIU25012.1"/>
    </source>
</evidence>
<evidence type="ECO:0000313" key="2">
    <source>
        <dbReference type="Proteomes" id="UP000824090"/>
    </source>
</evidence>